<reference evidence="1" key="1">
    <citation type="submission" date="2009-10" db="EMBL/GenBank/DDBJ databases">
        <title>Diversity of trophic interactions inside an arsenic-rich microbial ecosystem.</title>
        <authorList>
            <person name="Bertin P.N."/>
            <person name="Heinrich-Salmeron A."/>
            <person name="Pelletier E."/>
            <person name="Goulhen-Chollet F."/>
            <person name="Arsene-Ploetze F."/>
            <person name="Gallien S."/>
            <person name="Calteau A."/>
            <person name="Vallenet D."/>
            <person name="Casiot C."/>
            <person name="Chane-Woon-Ming B."/>
            <person name="Giloteaux L."/>
            <person name="Barakat M."/>
            <person name="Bonnefoy V."/>
            <person name="Bruneel O."/>
            <person name="Chandler M."/>
            <person name="Cleiss J."/>
            <person name="Duran R."/>
            <person name="Elbaz-Poulichet F."/>
            <person name="Fonknechten N."/>
            <person name="Lauga B."/>
            <person name="Mornico D."/>
            <person name="Ortet P."/>
            <person name="Schaeffer C."/>
            <person name="Siguier P."/>
            <person name="Alexander Thil Smith A."/>
            <person name="Van Dorsselaer A."/>
            <person name="Weissenbach J."/>
            <person name="Medigue C."/>
            <person name="Le Paslier D."/>
        </authorList>
    </citation>
    <scope>NUCLEOTIDE SEQUENCE</scope>
</reference>
<evidence type="ECO:0000313" key="1">
    <source>
        <dbReference type="EMBL" id="CBI01631.1"/>
    </source>
</evidence>
<accession>E6Q371</accession>
<comment type="caution">
    <text evidence="1">The sequence shown here is derived from an EMBL/GenBank/DDBJ whole genome shotgun (WGS) entry which is preliminary data.</text>
</comment>
<dbReference type="EMBL" id="CABO01000019">
    <property type="protein sequence ID" value="CBI01631.1"/>
    <property type="molecule type" value="Genomic_DNA"/>
</dbReference>
<name>E6Q371_9ZZZZ</name>
<protein>
    <submittedName>
        <fullName evidence="1">Uncharacterized protein</fullName>
    </submittedName>
</protein>
<gene>
    <name evidence="1" type="ORF">CARN4_1952</name>
</gene>
<dbReference type="AlphaFoldDB" id="E6Q371"/>
<organism evidence="1">
    <name type="scientific">mine drainage metagenome</name>
    <dbReference type="NCBI Taxonomy" id="410659"/>
    <lineage>
        <taxon>unclassified sequences</taxon>
        <taxon>metagenomes</taxon>
        <taxon>ecological metagenomes</taxon>
    </lineage>
</organism>
<sequence length="57" mass="6160">MHIGRCALPGELLLHKQALARSAGSLWAGQSLGRVLTLRGSERAERQELKKGQGSHV</sequence>
<proteinExistence type="predicted"/>